<accession>A0A8S0QVN9</accession>
<feature type="compositionally biased region" description="Polar residues" evidence="1">
    <location>
        <begin position="38"/>
        <end position="53"/>
    </location>
</feature>
<dbReference type="EMBL" id="CACTIH010001955">
    <property type="protein sequence ID" value="CAA2969884.1"/>
    <property type="molecule type" value="Genomic_DNA"/>
</dbReference>
<feature type="compositionally biased region" description="Basic and acidic residues" evidence="1">
    <location>
        <begin position="85"/>
        <end position="99"/>
    </location>
</feature>
<dbReference type="Gramene" id="OE9A011479T1">
    <property type="protein sequence ID" value="OE9A011479C1"/>
    <property type="gene ID" value="OE9A011479"/>
</dbReference>
<protein>
    <submittedName>
        <fullName evidence="2">Uncharacterized protein</fullName>
    </submittedName>
</protein>
<proteinExistence type="predicted"/>
<evidence type="ECO:0000256" key="1">
    <source>
        <dbReference type="SAM" id="MobiDB-lite"/>
    </source>
</evidence>
<keyword evidence="3" id="KW-1185">Reference proteome</keyword>
<dbReference type="AlphaFoldDB" id="A0A8S0QVN9"/>
<reference evidence="2 3" key="1">
    <citation type="submission" date="2019-12" db="EMBL/GenBank/DDBJ databases">
        <authorList>
            <person name="Alioto T."/>
            <person name="Alioto T."/>
            <person name="Gomez Garrido J."/>
        </authorList>
    </citation>
    <scope>NUCLEOTIDE SEQUENCE [LARGE SCALE GENOMIC DNA]</scope>
</reference>
<evidence type="ECO:0000313" key="3">
    <source>
        <dbReference type="Proteomes" id="UP000594638"/>
    </source>
</evidence>
<gene>
    <name evidence="2" type="ORF">OLEA9_A011479</name>
</gene>
<dbReference type="Proteomes" id="UP000594638">
    <property type="component" value="Unassembled WGS sequence"/>
</dbReference>
<feature type="region of interest" description="Disordered" evidence="1">
    <location>
        <begin position="1"/>
        <end position="108"/>
    </location>
</feature>
<evidence type="ECO:0000313" key="2">
    <source>
        <dbReference type="EMBL" id="CAA2969884.1"/>
    </source>
</evidence>
<name>A0A8S0QVN9_OLEEU</name>
<organism evidence="2 3">
    <name type="scientific">Olea europaea subsp. europaea</name>
    <dbReference type="NCBI Taxonomy" id="158383"/>
    <lineage>
        <taxon>Eukaryota</taxon>
        <taxon>Viridiplantae</taxon>
        <taxon>Streptophyta</taxon>
        <taxon>Embryophyta</taxon>
        <taxon>Tracheophyta</taxon>
        <taxon>Spermatophyta</taxon>
        <taxon>Magnoliopsida</taxon>
        <taxon>eudicotyledons</taxon>
        <taxon>Gunneridae</taxon>
        <taxon>Pentapetalae</taxon>
        <taxon>asterids</taxon>
        <taxon>lamiids</taxon>
        <taxon>Lamiales</taxon>
        <taxon>Oleaceae</taxon>
        <taxon>Oleeae</taxon>
        <taxon>Olea</taxon>
    </lineage>
</organism>
<sequence>MAMPYMSQVQYEKPILPDRSHGEKRKGGSIHRSDHRAGTSTKPSNSRMKQSTPMLLITDGRLGHSDLPIDDDDFVDAPPSWKGTSIHEDSPSGEHKSDDTTDSEDMPSKDVVNELKNYFKGKKFNDKDDVIRPLFSIGQYLVGNKTWWYELVSKEVSLTSSVSYYTKVTVPKGMSQYRSH</sequence>
<comment type="caution">
    <text evidence="2">The sequence shown here is derived from an EMBL/GenBank/DDBJ whole genome shotgun (WGS) entry which is preliminary data.</text>
</comment>